<dbReference type="EC" id="5.3.1.9" evidence="7"/>
<evidence type="ECO:0000313" key="9">
    <source>
        <dbReference type="EMBL" id="TRW18108.1"/>
    </source>
</evidence>
<evidence type="ECO:0000256" key="4">
    <source>
        <dbReference type="ARBA" id="ARBA00023152"/>
    </source>
</evidence>
<feature type="active site" description="Proton donor" evidence="7">
    <location>
        <position position="332"/>
    </location>
</feature>
<proteinExistence type="inferred from homology"/>
<feature type="active site" evidence="7">
    <location>
        <position position="363"/>
    </location>
</feature>
<dbReference type="SUPFAM" id="SSF53697">
    <property type="entry name" value="SIS domain"/>
    <property type="match status" value="1"/>
</dbReference>
<dbReference type="Gene3D" id="3.40.50.10490">
    <property type="entry name" value="Glucose-6-phosphate isomerase like protein, domain 1"/>
    <property type="match status" value="2"/>
</dbReference>
<keyword evidence="10" id="KW-1185">Reference proteome</keyword>
<keyword evidence="5 7" id="KW-0413">Isomerase</keyword>
<dbReference type="AlphaFoldDB" id="A0A552UIQ5"/>
<dbReference type="Proteomes" id="UP000317894">
    <property type="component" value="Unassembled WGS sequence"/>
</dbReference>
<keyword evidence="3 7" id="KW-0312">Gluconeogenesis</keyword>
<name>A0A552UIQ5_9SPHN</name>
<organism evidence="9 10">
    <name type="scientific">Glacieibacterium frigidum</name>
    <dbReference type="NCBI Taxonomy" id="2593303"/>
    <lineage>
        <taxon>Bacteria</taxon>
        <taxon>Pseudomonadati</taxon>
        <taxon>Pseudomonadota</taxon>
        <taxon>Alphaproteobacteria</taxon>
        <taxon>Sphingomonadales</taxon>
        <taxon>Sphingosinicellaceae</taxon>
        <taxon>Glacieibacterium</taxon>
    </lineage>
</organism>
<evidence type="ECO:0000256" key="7">
    <source>
        <dbReference type="HAMAP-Rule" id="MF_00473"/>
    </source>
</evidence>
<accession>A0A552UIQ5</accession>
<evidence type="ECO:0000256" key="1">
    <source>
        <dbReference type="ARBA" id="ARBA00004926"/>
    </source>
</evidence>
<comment type="catalytic activity">
    <reaction evidence="6 7 8">
        <text>alpha-D-glucose 6-phosphate = beta-D-fructose 6-phosphate</text>
        <dbReference type="Rhea" id="RHEA:11816"/>
        <dbReference type="ChEBI" id="CHEBI:57634"/>
        <dbReference type="ChEBI" id="CHEBI:58225"/>
        <dbReference type="EC" id="5.3.1.9"/>
    </reaction>
</comment>
<gene>
    <name evidence="7" type="primary">pgi</name>
    <name evidence="9" type="ORF">FMM06_08375</name>
</gene>
<dbReference type="PANTHER" id="PTHR11469">
    <property type="entry name" value="GLUCOSE-6-PHOSPHATE ISOMERASE"/>
    <property type="match status" value="1"/>
</dbReference>
<dbReference type="PROSITE" id="PS00174">
    <property type="entry name" value="P_GLUCOSE_ISOMERASE_2"/>
    <property type="match status" value="1"/>
</dbReference>
<keyword evidence="7" id="KW-0963">Cytoplasm</keyword>
<dbReference type="InterPro" id="IPR018189">
    <property type="entry name" value="Phosphoglucose_isomerase_CS"/>
</dbReference>
<sequence>MPDTAAAWHQLDAAHARLSGADLKELVAAPGRLDALSFDVEGLHYDFAKLAVDAGAVEALAGLASAAGFDAARAALFAGAVVNPSEGRGATHVHARGSGSGPALAQAAADREAMRTLVERVRGDGTRHILHIGIGGSALGPALLVDALGAGGDGPAVEIVANIDGVALERAAARCDPATTRVVVVSKTFTTQETMTNAASALDWLARGGVAEPRAQVIAVTAAPDRARAWGVAADAVLPFAESVGGRYSLWSAVGLPLALRCGWDVFAALLDGARAMDTHFEGVPFAANVPALAGAFDVWASAVGGQATRGVFAYDERLRLLASFLQQLEMESNGKRVTATGEPMTRATGAVTWGGTGTDAQHAVFQLLHQGPTVAPVEFVAVREPGHAIGGDHHAQLLGNCLAQGAALLRGRTFEEALAKSGGDHALAAAKTFPGNRPSATILLDRLDARTLGALLAFYEHRTFTAATLLGINPFDQWGVELGKEMANAMGEGGAAFDPSTAALMRRAGL</sequence>
<dbReference type="PROSITE" id="PS51463">
    <property type="entry name" value="P_GLUCOSE_ISOMERASE_3"/>
    <property type="match status" value="1"/>
</dbReference>
<dbReference type="GO" id="GO:0048029">
    <property type="term" value="F:monosaccharide binding"/>
    <property type="evidence" value="ECO:0007669"/>
    <property type="project" value="TreeGrafter"/>
</dbReference>
<dbReference type="GO" id="GO:0006094">
    <property type="term" value="P:gluconeogenesis"/>
    <property type="evidence" value="ECO:0007669"/>
    <property type="project" value="UniProtKB-UniRule"/>
</dbReference>
<evidence type="ECO:0000256" key="8">
    <source>
        <dbReference type="RuleBase" id="RU000612"/>
    </source>
</evidence>
<reference evidence="9 10" key="1">
    <citation type="submission" date="2019-07" db="EMBL/GenBank/DDBJ databases">
        <title>Novel species isolated from glacier.</title>
        <authorList>
            <person name="Liu Q."/>
            <person name="Xin Y.-H."/>
        </authorList>
    </citation>
    <scope>NUCLEOTIDE SEQUENCE [LARGE SCALE GENOMIC DNA]</scope>
    <source>
        <strain evidence="9 10">LB1R16</strain>
    </source>
</reference>
<comment type="pathway">
    <text evidence="1 7 8">Carbohydrate degradation; glycolysis; D-glyceraldehyde 3-phosphate and glycerone phosphate from D-glucose: step 2/4.</text>
</comment>
<dbReference type="UniPathway" id="UPA00138"/>
<dbReference type="InterPro" id="IPR035482">
    <property type="entry name" value="SIS_PGI_2"/>
</dbReference>
<dbReference type="InterPro" id="IPR046348">
    <property type="entry name" value="SIS_dom_sf"/>
</dbReference>
<evidence type="ECO:0000256" key="6">
    <source>
        <dbReference type="ARBA" id="ARBA00029321"/>
    </source>
</evidence>
<dbReference type="PROSITE" id="PS00765">
    <property type="entry name" value="P_GLUCOSE_ISOMERASE_1"/>
    <property type="match status" value="1"/>
</dbReference>
<dbReference type="CDD" id="cd05015">
    <property type="entry name" value="SIS_PGI_1"/>
    <property type="match status" value="1"/>
</dbReference>
<comment type="subcellular location">
    <subcellularLocation>
        <location evidence="7">Cytoplasm</location>
    </subcellularLocation>
</comment>
<dbReference type="HAMAP" id="MF_00473">
    <property type="entry name" value="G6P_isomerase"/>
    <property type="match status" value="1"/>
</dbReference>
<comment type="similarity">
    <text evidence="2 7 8">Belongs to the GPI family.</text>
</comment>
<protein>
    <recommendedName>
        <fullName evidence="7">Glucose-6-phosphate isomerase</fullName>
        <shortName evidence="7">GPI</shortName>
        <ecNumber evidence="7">5.3.1.9</ecNumber>
    </recommendedName>
    <alternativeName>
        <fullName evidence="7">Phosphoglucose isomerase</fullName>
        <shortName evidence="7">PGI</shortName>
    </alternativeName>
    <alternativeName>
        <fullName evidence="7">Phosphohexose isomerase</fullName>
        <shortName evidence="7">PHI</shortName>
    </alternativeName>
</protein>
<dbReference type="PANTHER" id="PTHR11469:SF1">
    <property type="entry name" value="GLUCOSE-6-PHOSPHATE ISOMERASE"/>
    <property type="match status" value="1"/>
</dbReference>
<dbReference type="InterPro" id="IPR001672">
    <property type="entry name" value="G6P_Isomerase"/>
</dbReference>
<dbReference type="Gene3D" id="1.10.1390.10">
    <property type="match status" value="1"/>
</dbReference>
<dbReference type="GO" id="GO:0051156">
    <property type="term" value="P:glucose 6-phosphate metabolic process"/>
    <property type="evidence" value="ECO:0007669"/>
    <property type="project" value="TreeGrafter"/>
</dbReference>
<comment type="caution">
    <text evidence="9">The sequence shown here is derived from an EMBL/GenBank/DDBJ whole genome shotgun (WGS) entry which is preliminary data.</text>
</comment>
<dbReference type="GO" id="GO:0097367">
    <property type="term" value="F:carbohydrate derivative binding"/>
    <property type="evidence" value="ECO:0007669"/>
    <property type="project" value="InterPro"/>
</dbReference>
<evidence type="ECO:0000256" key="3">
    <source>
        <dbReference type="ARBA" id="ARBA00022432"/>
    </source>
</evidence>
<evidence type="ECO:0000256" key="2">
    <source>
        <dbReference type="ARBA" id="ARBA00006604"/>
    </source>
</evidence>
<dbReference type="PRINTS" id="PR00662">
    <property type="entry name" value="G6PISOMERASE"/>
</dbReference>
<dbReference type="InterPro" id="IPR023096">
    <property type="entry name" value="G6P_Isomerase_C"/>
</dbReference>
<comment type="function">
    <text evidence="7">Catalyzes the reversible isomerization of glucose-6-phosphate to fructose-6-phosphate.</text>
</comment>
<dbReference type="OrthoDB" id="140919at2"/>
<dbReference type="UniPathway" id="UPA00109">
    <property type="reaction ID" value="UER00181"/>
</dbReference>
<dbReference type="NCBIfam" id="NF001211">
    <property type="entry name" value="PRK00179.1"/>
    <property type="match status" value="1"/>
</dbReference>
<comment type="pathway">
    <text evidence="7">Carbohydrate biosynthesis; gluconeogenesis.</text>
</comment>
<keyword evidence="4 7" id="KW-0324">Glycolysis</keyword>
<dbReference type="RefSeq" id="WP_144236801.1">
    <property type="nucleotide sequence ID" value="NZ_VJWA01000001.1"/>
</dbReference>
<feature type="active site" evidence="7">
    <location>
        <position position="485"/>
    </location>
</feature>
<dbReference type="GO" id="GO:0006096">
    <property type="term" value="P:glycolytic process"/>
    <property type="evidence" value="ECO:0007669"/>
    <property type="project" value="UniProtKB-UniRule"/>
</dbReference>
<dbReference type="InterPro" id="IPR035476">
    <property type="entry name" value="SIS_PGI_1"/>
</dbReference>
<dbReference type="CDD" id="cd05016">
    <property type="entry name" value="SIS_PGI_2"/>
    <property type="match status" value="1"/>
</dbReference>
<evidence type="ECO:0000313" key="10">
    <source>
        <dbReference type="Proteomes" id="UP000317894"/>
    </source>
</evidence>
<evidence type="ECO:0000256" key="5">
    <source>
        <dbReference type="ARBA" id="ARBA00023235"/>
    </source>
</evidence>
<dbReference type="EMBL" id="VJWA01000001">
    <property type="protein sequence ID" value="TRW18108.1"/>
    <property type="molecule type" value="Genomic_DNA"/>
</dbReference>
<dbReference type="GO" id="GO:0004347">
    <property type="term" value="F:glucose-6-phosphate isomerase activity"/>
    <property type="evidence" value="ECO:0007669"/>
    <property type="project" value="UniProtKB-UniRule"/>
</dbReference>
<dbReference type="GO" id="GO:0005829">
    <property type="term" value="C:cytosol"/>
    <property type="evidence" value="ECO:0007669"/>
    <property type="project" value="TreeGrafter"/>
</dbReference>
<dbReference type="Pfam" id="PF00342">
    <property type="entry name" value="PGI"/>
    <property type="match status" value="1"/>
</dbReference>